<dbReference type="InterPro" id="IPR001995">
    <property type="entry name" value="Peptidase_A2_cat"/>
</dbReference>
<dbReference type="PANTHER" id="PTHR47331">
    <property type="entry name" value="PHD-TYPE DOMAIN-CONTAINING PROTEIN"/>
    <property type="match status" value="1"/>
</dbReference>
<dbReference type="OMA" id="ICEAEWI"/>
<evidence type="ECO:0000313" key="3">
    <source>
        <dbReference type="WBParaSite" id="HPLM_0001920601-mRNA-1"/>
    </source>
</evidence>
<dbReference type="Pfam" id="PF05380">
    <property type="entry name" value="Peptidase_A17"/>
    <property type="match status" value="1"/>
</dbReference>
<dbReference type="GO" id="GO:0004190">
    <property type="term" value="F:aspartic-type endopeptidase activity"/>
    <property type="evidence" value="ECO:0007669"/>
    <property type="project" value="InterPro"/>
</dbReference>
<dbReference type="InterPro" id="IPR043502">
    <property type="entry name" value="DNA/RNA_pol_sf"/>
</dbReference>
<dbReference type="CDD" id="cd01644">
    <property type="entry name" value="RT_pepA17"/>
    <property type="match status" value="1"/>
</dbReference>
<accession>A0A0N4X4B4</accession>
<dbReference type="Gene3D" id="2.40.70.10">
    <property type="entry name" value="Acid Proteases"/>
    <property type="match status" value="1"/>
</dbReference>
<dbReference type="Gene3D" id="3.10.10.10">
    <property type="entry name" value="HIV Type 1 Reverse Transcriptase, subunit A, domain 1"/>
    <property type="match status" value="1"/>
</dbReference>
<dbReference type="PANTHER" id="PTHR47331:SF1">
    <property type="entry name" value="GAG-LIKE PROTEIN"/>
    <property type="match status" value="1"/>
</dbReference>
<name>A0A0N4X4B4_HAEPC</name>
<dbReference type="SUPFAM" id="SSF56672">
    <property type="entry name" value="DNA/RNA polymerases"/>
    <property type="match status" value="1"/>
</dbReference>
<evidence type="ECO:0000256" key="1">
    <source>
        <dbReference type="ARBA" id="ARBA00022801"/>
    </source>
</evidence>
<dbReference type="InterPro" id="IPR008737">
    <property type="entry name" value="DUF1758"/>
</dbReference>
<dbReference type="PROSITE" id="PS50175">
    <property type="entry name" value="ASP_PROT_RETROV"/>
    <property type="match status" value="1"/>
</dbReference>
<dbReference type="Gene3D" id="3.30.70.270">
    <property type="match status" value="1"/>
</dbReference>
<dbReference type="AlphaFoldDB" id="A0A0N4X4B4"/>
<dbReference type="Pfam" id="PF05585">
    <property type="entry name" value="DUF1758"/>
    <property type="match status" value="1"/>
</dbReference>
<keyword evidence="1" id="KW-0378">Hydrolase</keyword>
<evidence type="ECO:0000259" key="2">
    <source>
        <dbReference type="PROSITE" id="PS50175"/>
    </source>
</evidence>
<dbReference type="InterPro" id="IPR043128">
    <property type="entry name" value="Rev_trsase/Diguanyl_cyclase"/>
</dbReference>
<dbReference type="InterPro" id="IPR021109">
    <property type="entry name" value="Peptidase_aspartic_dom_sf"/>
</dbReference>
<sequence length="842" mass="95735">MEKEVVSGKESKSQNLGTDVILLTGVARVRDSVQNVWKDVEVLLDTGADQSFISQGLADELGLVCKAQKTFVMYTFGTETPRQTTCGETMLDLWDHEGDKHELRIYTTPVLTAKSKTAQLCSVDLEYIARHKIFLSRDKCESSLKPQILLGCDQLWNFLDVPHPRHTLPSGLQLVPSKLGYLLTGQQMRAPQEEQGNMTDRVEATLINSFTNFDEELERWDKYWTMDSAGVCEFTGTKNAEKDATNAKVAKFFEETIEKREDGYYIRFPYKENHPPLPTNKAIALKRLKTVLKTLRRTPELLNDYDKTFHAQQEIGVIEEVNPSHTDGAIVHYIPHQPVITPQKETTKLRIVFDASAHFKDSPSLNDVLHQGPLILPELYAMLLRFRNPKYVIISDVEKAFLQVRLHEADRDATRFLWVRDINEPFGIHNVATFRFTRVTFGLNVSPYLLGATINHHLRSAMQNEELANEIRENLYVDNLILSAATPSEAARKSLEARKIFEEMGMNLREFLSNDETLRQQLPENAYAKSLVQKVLGITWNSETDSLEVRCSLTVSDPITKRSVARQIASIYDPMGWLVPLLMPAKKFQQDLWREEFDWDTKLPPEVASRWIDILENINGFQKSLPRRYCTDLSELSLAVFADASEVAIAACAYLFSECNSSLMIAKSKLPSIKTKTTMPKLEMNALTLATRLAFSAAQALKLHELERATTIYIFSDSQIVLSWLSSIRRANLGVLVENRLREIRRIVCQLEDSAMTVVFGYVNTLENPADAGTRGLTKEQITTHSWWSGPPFLRTPVQHWTTTFYPLKLSDTPAFAEFDSEESTNINVVNGRDVDIEDLLE</sequence>
<dbReference type="SUPFAM" id="SSF50630">
    <property type="entry name" value="Acid proteases"/>
    <property type="match status" value="1"/>
</dbReference>
<dbReference type="InterPro" id="IPR008042">
    <property type="entry name" value="Retrotrans_Pao"/>
</dbReference>
<reference evidence="3" key="1">
    <citation type="submission" date="2017-02" db="UniProtKB">
        <authorList>
            <consortium name="WormBaseParasite"/>
        </authorList>
    </citation>
    <scope>IDENTIFICATION</scope>
</reference>
<dbReference type="InterPro" id="IPR000477">
    <property type="entry name" value="RT_dom"/>
</dbReference>
<dbReference type="Pfam" id="PF00078">
    <property type="entry name" value="RVT_1"/>
    <property type="match status" value="1"/>
</dbReference>
<proteinExistence type="predicted"/>
<dbReference type="WBParaSite" id="HPLM_0001920601-mRNA-1">
    <property type="protein sequence ID" value="HPLM_0001920601-mRNA-1"/>
    <property type="gene ID" value="HPLM_0001920601"/>
</dbReference>
<protein>
    <submittedName>
        <fullName evidence="3">Peptidase A2 domain-containing protein</fullName>
    </submittedName>
</protein>
<organism evidence="3">
    <name type="scientific">Haemonchus placei</name>
    <name type="common">Barber's pole worm</name>
    <dbReference type="NCBI Taxonomy" id="6290"/>
    <lineage>
        <taxon>Eukaryota</taxon>
        <taxon>Metazoa</taxon>
        <taxon>Ecdysozoa</taxon>
        <taxon>Nematoda</taxon>
        <taxon>Chromadorea</taxon>
        <taxon>Rhabditida</taxon>
        <taxon>Rhabditina</taxon>
        <taxon>Rhabditomorpha</taxon>
        <taxon>Strongyloidea</taxon>
        <taxon>Trichostrongylidae</taxon>
        <taxon>Haemonchus</taxon>
    </lineage>
</organism>
<dbReference type="GO" id="GO:0006508">
    <property type="term" value="P:proteolysis"/>
    <property type="evidence" value="ECO:0007669"/>
    <property type="project" value="InterPro"/>
</dbReference>
<feature type="domain" description="Peptidase A2" evidence="2">
    <location>
        <begin position="40"/>
        <end position="55"/>
    </location>
</feature>